<proteinExistence type="predicted"/>
<organism evidence="1 2">
    <name type="scientific">Methanolobus tindarius DSM 2278</name>
    <dbReference type="NCBI Taxonomy" id="1090322"/>
    <lineage>
        <taxon>Archaea</taxon>
        <taxon>Methanobacteriati</taxon>
        <taxon>Methanobacteriota</taxon>
        <taxon>Stenosarchaea group</taxon>
        <taxon>Methanomicrobia</taxon>
        <taxon>Methanosarcinales</taxon>
        <taxon>Methanosarcinaceae</taxon>
        <taxon>Methanolobus</taxon>
    </lineage>
</organism>
<name>W9DU73_METTI</name>
<dbReference type="PROSITE" id="PS00018">
    <property type="entry name" value="EF_HAND_1"/>
    <property type="match status" value="1"/>
</dbReference>
<accession>W9DU73</accession>
<dbReference type="RefSeq" id="WP_023846297.1">
    <property type="nucleotide sequence ID" value="NZ_AZAJ01000001.1"/>
</dbReference>
<protein>
    <recommendedName>
        <fullName evidence="3">Dockerin domain-containing protein</fullName>
    </recommendedName>
</protein>
<sequence>MEFKSQQRLLAIALVILTSMAMVQTAFAADVNTIRLYGEDGMATPNFPYETPEGPFDPLSPEAPYKDFMTFNPALFEDGIVVNHANAYEKVFARQYFVPNYEEPTGFVWLDEGDYVRTSNDIVTEYTYMMVSKVDYQPIEGTAMDPQTDSYWTKFWFPIADNDDAQIGLDGMDADGDGTDDMVHLEVAGDLNQDGYKDAMIATDSMQLKVGDELQFLDHKVLVKDVAISGLNSNPLITLTLDVYYTGNDEPQLIEKNYQASIVPGDYLVASRHTVADATPNSDYSWFLRADAVSMNYAYVTVGRVLYQGESFFVDGAEYDVAAIFGSECYGDYEYDNTVKYITIRNPVPEDYDVDLGDLSVIKESVSANEMIPLLPPFNREHIMIDDIDLPAPQYTGIIDHTYTCYYDDGTNAGDRKLTADALEIYFVDEDTEARFDTNLFEILDEGQTEEWQWLDIMTMPDQYKEFVYPALPDVSGSYADFIFTSSFEAPYTRFCYENYGCLSMEELDKRMMFEYDQETGIEDIYVNEIDADTNGVRLYGGSADVADMMDATFPYSEDNPEGPFDPLNDEAPDMDFVTMNPAVYTHSASVEGVLVKNVDSTEKVFIRQWFDPDYHEPAGDVWLDESYDYQRVTDDVVVEYTYMLTDLAYEPTEGTALDPLDAECPLDHVASGSHWTKFWFPIADNDDSQIGLDGMDIDGDGDDEMVDLRAVTDFNDDGRTDIAIASADSIQLQTGVQNAAGVNSEIQFLDHKVVVKDVALSGLNSNPLITLTMDIYYTGNDEPQLIEQNYQASIVPGGAICAGRHVAIVNHPGIFEYPWFLTADSVSEDYVYVTVGRVLYTGESFFVDGAEYDVAMIYGSTFEEGDDECCTNSTLVNTFKYITIRNPLPEEYEVDLGDLSIIKEPVQPMETLPLLPPFNGDFKMIDDIDLEPFNVNDYTCYYDDDTNIGSRVSPVQPALDIYYTSAPETEERFHSNLFEILCECSVDYTVPAESAVSLVNGCDESWKWLHIRTMPDEYKEFVYPDVWNYNGIGDYLVTSSFTAPNSDLCEEEFDEEYRSADVQRLMFYHDPSNGVGLYMNQAEGAVFSGEGTKGDFNDDGVIDLKDLSAFALAYNSASGDANYDATADFNDDGMVDLKDLSAFALVYNK</sequence>
<dbReference type="SUPFAM" id="SSF63446">
    <property type="entry name" value="Type I dockerin domain"/>
    <property type="match status" value="1"/>
</dbReference>
<dbReference type="Gene3D" id="1.10.1330.10">
    <property type="entry name" value="Dockerin domain"/>
    <property type="match status" value="1"/>
</dbReference>
<dbReference type="STRING" id="1090322.MettiDRAFT_2659"/>
<dbReference type="InterPro" id="IPR018247">
    <property type="entry name" value="EF_Hand_1_Ca_BS"/>
</dbReference>
<evidence type="ECO:0000313" key="1">
    <source>
        <dbReference type="EMBL" id="ETA69165.1"/>
    </source>
</evidence>
<reference evidence="1 2" key="1">
    <citation type="submission" date="2013-08" db="EMBL/GenBank/DDBJ databases">
        <authorList>
            <consortium name="DOE Joint Genome Institute"/>
            <person name="Eisen J."/>
            <person name="Huntemann M."/>
            <person name="Han J."/>
            <person name="Chen A."/>
            <person name="Kyrpides N."/>
            <person name="Mavromatis K."/>
            <person name="Markowitz V."/>
            <person name="Palaniappan K."/>
            <person name="Ivanova N."/>
            <person name="Schaumberg A."/>
            <person name="Pati A."/>
            <person name="Liolios K."/>
            <person name="Nordberg H.P."/>
            <person name="Cantor M.N."/>
            <person name="Hua S.X."/>
            <person name="Woyke T."/>
        </authorList>
    </citation>
    <scope>NUCLEOTIDE SEQUENCE [LARGE SCALE GENOMIC DNA]</scope>
    <source>
        <strain evidence="1 2">DSM 2278</strain>
    </source>
</reference>
<evidence type="ECO:0008006" key="3">
    <source>
        <dbReference type="Google" id="ProtNLM"/>
    </source>
</evidence>
<gene>
    <name evidence="1" type="ORF">MettiDRAFT_2659</name>
</gene>
<dbReference type="EMBL" id="AZAJ01000001">
    <property type="protein sequence ID" value="ETA69165.1"/>
    <property type="molecule type" value="Genomic_DNA"/>
</dbReference>
<dbReference type="GO" id="GO:0000272">
    <property type="term" value="P:polysaccharide catabolic process"/>
    <property type="evidence" value="ECO:0007669"/>
    <property type="project" value="InterPro"/>
</dbReference>
<dbReference type="InterPro" id="IPR036439">
    <property type="entry name" value="Dockerin_dom_sf"/>
</dbReference>
<dbReference type="Proteomes" id="UP000019483">
    <property type="component" value="Unassembled WGS sequence"/>
</dbReference>
<comment type="caution">
    <text evidence="1">The sequence shown here is derived from an EMBL/GenBank/DDBJ whole genome shotgun (WGS) entry which is preliminary data.</text>
</comment>
<evidence type="ECO:0000313" key="2">
    <source>
        <dbReference type="Proteomes" id="UP000019483"/>
    </source>
</evidence>
<dbReference type="OrthoDB" id="124451at2157"/>
<dbReference type="CDD" id="cd14254">
    <property type="entry name" value="Dockerin_II"/>
    <property type="match status" value="1"/>
</dbReference>
<dbReference type="AlphaFoldDB" id="W9DU73"/>
<keyword evidence="2" id="KW-1185">Reference proteome</keyword>